<dbReference type="Gene3D" id="3.30.460.10">
    <property type="entry name" value="Beta Polymerase, domain 2"/>
    <property type="match status" value="1"/>
</dbReference>
<keyword evidence="3" id="KW-1185">Reference proteome</keyword>
<evidence type="ECO:0000313" key="2">
    <source>
        <dbReference type="EMBL" id="WFT77058.1"/>
    </source>
</evidence>
<dbReference type="RefSeq" id="WP_283078994.1">
    <property type="nucleotide sequence ID" value="NZ_CP121671.1"/>
</dbReference>
<dbReference type="EMBL" id="CP121671">
    <property type="protein sequence ID" value="WFT77058.1"/>
    <property type="molecule type" value="Genomic_DNA"/>
</dbReference>
<reference evidence="2 3" key="1">
    <citation type="submission" date="2023-04" db="EMBL/GenBank/DDBJ databases">
        <title>Genome sequence of Halobacillus naozhouensis KACC 21980.</title>
        <authorList>
            <person name="Kim S."/>
            <person name="Heo J."/>
            <person name="Kwon S.-W."/>
        </authorList>
    </citation>
    <scope>NUCLEOTIDE SEQUENCE [LARGE SCALE GENOMIC DNA]</scope>
    <source>
        <strain evidence="2 3">KCTC 13234</strain>
    </source>
</reference>
<name>A0ABY8J3J7_9BACI</name>
<dbReference type="SUPFAM" id="SSF81301">
    <property type="entry name" value="Nucleotidyltransferase"/>
    <property type="match status" value="1"/>
</dbReference>
<protein>
    <submittedName>
        <fullName evidence="2">DUF4037 domain-containing protein</fullName>
    </submittedName>
</protein>
<dbReference type="Proteomes" id="UP001221597">
    <property type="component" value="Chromosome"/>
</dbReference>
<organism evidence="2 3">
    <name type="scientific">Halobacillus naozhouensis</name>
    <dbReference type="NCBI Taxonomy" id="554880"/>
    <lineage>
        <taxon>Bacteria</taxon>
        <taxon>Bacillati</taxon>
        <taxon>Bacillota</taxon>
        <taxon>Bacilli</taxon>
        <taxon>Bacillales</taxon>
        <taxon>Bacillaceae</taxon>
        <taxon>Halobacillus</taxon>
    </lineage>
</organism>
<evidence type="ECO:0000259" key="1">
    <source>
        <dbReference type="Pfam" id="PF13228"/>
    </source>
</evidence>
<proteinExistence type="predicted"/>
<feature type="domain" description="DUF4037" evidence="1">
    <location>
        <begin position="117"/>
        <end position="208"/>
    </location>
</feature>
<evidence type="ECO:0000313" key="3">
    <source>
        <dbReference type="Proteomes" id="UP001221597"/>
    </source>
</evidence>
<dbReference type="InterPro" id="IPR043519">
    <property type="entry name" value="NT_sf"/>
</dbReference>
<sequence>MNLEELARKVAKVYEQNAKVEAVYIAGSVARGWEDSFSDIELNVLWSEGPTDQDRLSVIEQVNGELLDFYGFEDDEWSETFKFEGVKFEISSFLTETIRKVINRVTKEFDISLAGQCLISSIHYGVPVAGAELMDGFKAKVQVYPEQLGHVMIDAYSDFGNQWKNRRVLLEREDWLMLYSVMTTMQRHLMGILYGLNCMYVHHPDFKWQQQTLDEMNIKPTDITKRMERVFLSSPDQGLHELEQVVQEVQELVREKE</sequence>
<dbReference type="Pfam" id="PF13228">
    <property type="entry name" value="DUF4037"/>
    <property type="match status" value="1"/>
</dbReference>
<gene>
    <name evidence="2" type="ORF">P9989_20040</name>
</gene>
<dbReference type="InterPro" id="IPR025117">
    <property type="entry name" value="DUF4037"/>
</dbReference>
<accession>A0ABY8J3J7</accession>